<dbReference type="InterPro" id="IPR044774">
    <property type="entry name" value="Suv3_DEXQc"/>
</dbReference>
<organism evidence="14 15">
    <name type="scientific">Acrobeloides nanus</name>
    <dbReference type="NCBI Taxonomy" id="290746"/>
    <lineage>
        <taxon>Eukaryota</taxon>
        <taxon>Metazoa</taxon>
        <taxon>Ecdysozoa</taxon>
        <taxon>Nematoda</taxon>
        <taxon>Chromadorea</taxon>
        <taxon>Rhabditida</taxon>
        <taxon>Tylenchina</taxon>
        <taxon>Cephalobomorpha</taxon>
        <taxon>Cephaloboidea</taxon>
        <taxon>Cephalobidae</taxon>
        <taxon>Acrobeloides</taxon>
    </lineage>
</organism>
<reference evidence="15" key="1">
    <citation type="submission" date="2022-11" db="UniProtKB">
        <authorList>
            <consortium name="WormBaseParasite"/>
        </authorList>
    </citation>
    <scope>IDENTIFICATION</scope>
</reference>
<keyword evidence="6" id="KW-0347">Helicase</keyword>
<evidence type="ECO:0000256" key="1">
    <source>
        <dbReference type="ARBA" id="ARBA00004173"/>
    </source>
</evidence>
<accession>A0A914CDS5</accession>
<keyword evidence="5" id="KW-0378">Hydrolase</keyword>
<dbReference type="PROSITE" id="PS51194">
    <property type="entry name" value="HELICASE_CTER"/>
    <property type="match status" value="1"/>
</dbReference>
<feature type="domain" description="Helicase C-terminal" evidence="13">
    <location>
        <begin position="425"/>
        <end position="587"/>
    </location>
</feature>
<evidence type="ECO:0000256" key="3">
    <source>
        <dbReference type="ARBA" id="ARBA00012552"/>
    </source>
</evidence>
<evidence type="ECO:0000256" key="10">
    <source>
        <dbReference type="ARBA" id="ARBA00047984"/>
    </source>
</evidence>
<dbReference type="Pfam" id="PF18114">
    <property type="entry name" value="Suv3_N"/>
    <property type="match status" value="1"/>
</dbReference>
<evidence type="ECO:0000313" key="15">
    <source>
        <dbReference type="WBParaSite" id="ACRNAN_Path_956.g3678.t1"/>
    </source>
</evidence>
<evidence type="ECO:0000313" key="14">
    <source>
        <dbReference type="Proteomes" id="UP000887540"/>
    </source>
</evidence>
<comment type="catalytic activity">
    <reaction evidence="10">
        <text>ATP + H2O = ADP + phosphate + H(+)</text>
        <dbReference type="Rhea" id="RHEA:13065"/>
        <dbReference type="ChEBI" id="CHEBI:15377"/>
        <dbReference type="ChEBI" id="CHEBI:15378"/>
        <dbReference type="ChEBI" id="CHEBI:30616"/>
        <dbReference type="ChEBI" id="CHEBI:43474"/>
        <dbReference type="ChEBI" id="CHEBI:456216"/>
        <dbReference type="EC" id="3.6.4.13"/>
    </reaction>
</comment>
<feature type="region of interest" description="Disordered" evidence="11">
    <location>
        <begin position="66"/>
        <end position="85"/>
    </location>
</feature>
<dbReference type="InterPro" id="IPR022192">
    <property type="entry name" value="SUV3_C"/>
</dbReference>
<dbReference type="InterPro" id="IPR001650">
    <property type="entry name" value="Helicase_C-like"/>
</dbReference>
<dbReference type="InterPro" id="IPR041453">
    <property type="entry name" value="Suv3_N"/>
</dbReference>
<evidence type="ECO:0000259" key="12">
    <source>
        <dbReference type="PROSITE" id="PS51192"/>
    </source>
</evidence>
<feature type="domain" description="Helicase ATP-binding" evidence="12">
    <location>
        <begin position="263"/>
        <end position="401"/>
    </location>
</feature>
<dbReference type="InterPro" id="IPR055206">
    <property type="entry name" value="DEXQc_SUV3"/>
</dbReference>
<dbReference type="SUPFAM" id="SSF52540">
    <property type="entry name" value="P-loop containing nucleoside triphosphate hydrolases"/>
    <property type="match status" value="1"/>
</dbReference>
<evidence type="ECO:0000256" key="9">
    <source>
        <dbReference type="ARBA" id="ARBA00023128"/>
    </source>
</evidence>
<dbReference type="InterPro" id="IPR014001">
    <property type="entry name" value="Helicase_ATP-bd"/>
</dbReference>
<dbReference type="PROSITE" id="PS51192">
    <property type="entry name" value="HELICASE_ATP_BIND_1"/>
    <property type="match status" value="1"/>
</dbReference>
<comment type="similarity">
    <text evidence="2">Belongs to the helicase family.</text>
</comment>
<sequence length="814" mass="93007">MFKKDEDFFQDRTISFIKLSQLSLPKMSNWVSCKSKILLNTPNFSWLPATSQTVKFVHGDRTGFKQYGDPDNAHKSDSTNHRKPLISLPSTIARNRQYPARLIRSGRSREAMLQTLFSRNLVESTSKNFEDLLVPVKVDPIQMEEDVKIEFEGVEDVDPKLMVEVLENFRNKEIIRELAKEHDITERLFGNIFRSFRDYCLKSKPLDPDLKVIFSDIVKYGHSVDQLFVFFLTHARKMYPHLECMKELKSISDLTQPHNWYPLARTIQRKVIFHAGPTNSGKTHEALQAFKNAKSGAFCGPLRLLAAEVFRRMNAEGCPCDLVTGDDRQYAIDNMNPVSHIACTVEMLSSEMHVDLIVIDEIQMLRDTQRGSSWTRALLGAAADEIHLCGEKAAVPIVKKILDPIGEHVEVKEYERKSKLVVSTHGLRALTNIQPGDCIVTFNKKTIFDTVRKLEKSGVKCSVIYGDLPAATKRLQAESFNDPNDPTKVLVSTDAIGMGLNLNIKRIIFERLTKPPFGDLIAATHVKQIAGRAGRFASQYTEGEVMTLNEDDMCILRGKMEEPIEDIAQVGIMPGFEQVELFSHHLPKATFVNILEIFQSIATISGDFFLSEAFQNMLKISKVLHNYDLPLKTRYTFCLVPYNIGKSNSKENLLVSVIERYIGGQPITANFIATLFRWPLKLGKNLDQLTKLEDAYEFFDVYLWLSYRFPDMFTEPEKIRDMQIELNKIILETIRVIIFQDEPKCDDELLNNLLNEEIPETEENITDEIALEEDFRIEFEAGGVKETTDVEVEAHEEKESQETNTIQNEEKKLI</sequence>
<dbReference type="Pfam" id="PF00271">
    <property type="entry name" value="Helicase_C"/>
    <property type="match status" value="1"/>
</dbReference>
<dbReference type="GO" id="GO:0000965">
    <property type="term" value="P:mitochondrial RNA 3'-end processing"/>
    <property type="evidence" value="ECO:0007669"/>
    <property type="project" value="TreeGrafter"/>
</dbReference>
<evidence type="ECO:0000256" key="11">
    <source>
        <dbReference type="SAM" id="MobiDB-lite"/>
    </source>
</evidence>
<dbReference type="GO" id="GO:0016787">
    <property type="term" value="F:hydrolase activity"/>
    <property type="evidence" value="ECO:0007669"/>
    <property type="project" value="UniProtKB-KW"/>
</dbReference>
<evidence type="ECO:0000256" key="5">
    <source>
        <dbReference type="ARBA" id="ARBA00022801"/>
    </source>
</evidence>
<protein>
    <recommendedName>
        <fullName evidence="3">RNA helicase</fullName>
        <ecNumber evidence="3">3.6.4.13</ecNumber>
    </recommendedName>
</protein>
<dbReference type="Gene3D" id="3.40.50.300">
    <property type="entry name" value="P-loop containing nucleotide triphosphate hydrolases"/>
    <property type="match status" value="2"/>
</dbReference>
<dbReference type="InterPro" id="IPR027417">
    <property type="entry name" value="P-loop_NTPase"/>
</dbReference>
<evidence type="ECO:0000256" key="8">
    <source>
        <dbReference type="ARBA" id="ARBA00022946"/>
    </source>
</evidence>
<dbReference type="GO" id="GO:0005524">
    <property type="term" value="F:ATP binding"/>
    <property type="evidence" value="ECO:0007669"/>
    <property type="project" value="UniProtKB-KW"/>
</dbReference>
<dbReference type="FunFam" id="3.40.50.300:FF:000269">
    <property type="entry name" value="ATP-dependent RNA helicase SUPV3L1, mitochondrial"/>
    <property type="match status" value="1"/>
</dbReference>
<keyword evidence="4" id="KW-0547">Nucleotide-binding</keyword>
<dbReference type="EC" id="3.6.4.13" evidence="3"/>
<feature type="compositionally biased region" description="Basic and acidic residues" evidence="11">
    <location>
        <begin position="71"/>
        <end position="80"/>
    </location>
</feature>
<dbReference type="PANTHER" id="PTHR12131:SF1">
    <property type="entry name" value="ATP-DEPENDENT RNA HELICASE SUPV3L1, MITOCHONDRIAL-RELATED"/>
    <property type="match status" value="1"/>
</dbReference>
<dbReference type="CDD" id="cd18805">
    <property type="entry name" value="SF2_C_suv3"/>
    <property type="match status" value="1"/>
</dbReference>
<evidence type="ECO:0000256" key="6">
    <source>
        <dbReference type="ARBA" id="ARBA00022806"/>
    </source>
</evidence>
<dbReference type="Pfam" id="PF12513">
    <property type="entry name" value="SUV3_C"/>
    <property type="match status" value="1"/>
</dbReference>
<dbReference type="Gene3D" id="1.10.1740.140">
    <property type="match status" value="1"/>
</dbReference>
<dbReference type="WBParaSite" id="ACRNAN_Path_956.g3678.t1">
    <property type="protein sequence ID" value="ACRNAN_Path_956.g3678.t1"/>
    <property type="gene ID" value="ACRNAN_Path_956.g3678"/>
</dbReference>
<dbReference type="Gene3D" id="1.20.58.1080">
    <property type="match status" value="1"/>
</dbReference>
<comment type="subcellular location">
    <subcellularLocation>
        <location evidence="1">Mitochondrion</location>
    </subcellularLocation>
</comment>
<feature type="region of interest" description="Disordered" evidence="11">
    <location>
        <begin position="786"/>
        <end position="814"/>
    </location>
</feature>
<dbReference type="PANTHER" id="PTHR12131">
    <property type="entry name" value="ATP-DEPENDENT RNA AND DNA HELICASE"/>
    <property type="match status" value="1"/>
</dbReference>
<evidence type="ECO:0000256" key="2">
    <source>
        <dbReference type="ARBA" id="ARBA00008708"/>
    </source>
</evidence>
<evidence type="ECO:0000256" key="7">
    <source>
        <dbReference type="ARBA" id="ARBA00022840"/>
    </source>
</evidence>
<dbReference type="Pfam" id="PF22527">
    <property type="entry name" value="DEXQc_Suv3"/>
    <property type="match status" value="1"/>
</dbReference>
<keyword evidence="14" id="KW-1185">Reference proteome</keyword>
<keyword evidence="8" id="KW-0809">Transit peptide</keyword>
<dbReference type="InterPro" id="IPR050699">
    <property type="entry name" value="RNA-DNA_Helicase"/>
</dbReference>
<keyword evidence="9" id="KW-0496">Mitochondrion</keyword>
<name>A0A914CDS5_9BILA</name>
<dbReference type="Proteomes" id="UP000887540">
    <property type="component" value="Unplaced"/>
</dbReference>
<keyword evidence="7" id="KW-0067">ATP-binding</keyword>
<dbReference type="SMART" id="SM00490">
    <property type="entry name" value="HELICc"/>
    <property type="match status" value="1"/>
</dbReference>
<evidence type="ECO:0000259" key="13">
    <source>
        <dbReference type="PROSITE" id="PS51194"/>
    </source>
</evidence>
<evidence type="ECO:0000256" key="4">
    <source>
        <dbReference type="ARBA" id="ARBA00022741"/>
    </source>
</evidence>
<feature type="compositionally biased region" description="Basic and acidic residues" evidence="11">
    <location>
        <begin position="786"/>
        <end position="801"/>
    </location>
</feature>
<dbReference type="Gene3D" id="1.20.272.40">
    <property type="match status" value="1"/>
</dbReference>
<dbReference type="AlphaFoldDB" id="A0A914CDS5"/>
<dbReference type="GO" id="GO:0003724">
    <property type="term" value="F:RNA helicase activity"/>
    <property type="evidence" value="ECO:0007669"/>
    <property type="project" value="UniProtKB-EC"/>
</dbReference>
<proteinExistence type="inferred from homology"/>
<dbReference type="GO" id="GO:0045025">
    <property type="term" value="C:mitochondrial degradosome"/>
    <property type="evidence" value="ECO:0007669"/>
    <property type="project" value="TreeGrafter"/>
</dbReference>
<dbReference type="CDD" id="cd17913">
    <property type="entry name" value="DEXQc_Suv3"/>
    <property type="match status" value="1"/>
</dbReference>